<dbReference type="InterPro" id="IPR007848">
    <property type="entry name" value="Small_mtfrase_dom"/>
</dbReference>
<sequence>MKKLVKKLAEITARNPASWAVLNHSVIKFSLFVDYYHWKQFRKNLLNSALETTIPDLTVRHGPFAGVQYPSSQAVGSALFPKLLGSYETELHPIICGTVLKTDYSEVIDVGCAEGYYAVGLLTRHPNTIVHAFDTEPRALEMCRKMAEINRVSDRLRLGAMCTAETLAEFPFTGKALIMSDCEGYEKELFTDKNRSTLKEHDLLVEVHDGHAPNVSDYLKDLFRSTHQIHSIEPISDHKKAIIYQYPELSSFSFDERKILLAEHRTNCTGWLFLQSQFNR</sequence>
<keyword evidence="2" id="KW-0949">S-adenosyl-L-methionine</keyword>
<reference evidence="4 5" key="1">
    <citation type="submission" date="2016-11" db="EMBL/GenBank/DDBJ databases">
        <authorList>
            <person name="Jaros S."/>
            <person name="Januszkiewicz K."/>
            <person name="Wedrychowicz H."/>
        </authorList>
    </citation>
    <scope>NUCLEOTIDE SEQUENCE [LARGE SCALE GENOMIC DNA]</scope>
    <source>
        <strain evidence="4 5">DSM 9705</strain>
    </source>
</reference>
<organism evidence="4 5">
    <name type="scientific">Desulfofustis glycolicus DSM 9705</name>
    <dbReference type="NCBI Taxonomy" id="1121409"/>
    <lineage>
        <taxon>Bacteria</taxon>
        <taxon>Pseudomonadati</taxon>
        <taxon>Thermodesulfobacteriota</taxon>
        <taxon>Desulfobulbia</taxon>
        <taxon>Desulfobulbales</taxon>
        <taxon>Desulfocapsaceae</taxon>
        <taxon>Desulfofustis</taxon>
    </lineage>
</organism>
<evidence type="ECO:0000313" key="4">
    <source>
        <dbReference type="EMBL" id="SHH87141.1"/>
    </source>
</evidence>
<evidence type="ECO:0000259" key="3">
    <source>
        <dbReference type="Pfam" id="PF05175"/>
    </source>
</evidence>
<keyword evidence="4" id="KW-0808">Transferase</keyword>
<dbReference type="EMBL" id="FQXS01000013">
    <property type="protein sequence ID" value="SHH87141.1"/>
    <property type="molecule type" value="Genomic_DNA"/>
</dbReference>
<dbReference type="Gene3D" id="3.40.50.150">
    <property type="entry name" value="Vaccinia Virus protein VP39"/>
    <property type="match status" value="1"/>
</dbReference>
<evidence type="ECO:0000256" key="1">
    <source>
        <dbReference type="ARBA" id="ARBA00022603"/>
    </source>
</evidence>
<accession>A0A1M5WI17</accession>
<gene>
    <name evidence="4" type="ORF">SAMN02745124_02298</name>
</gene>
<evidence type="ECO:0000256" key="2">
    <source>
        <dbReference type="ARBA" id="ARBA00022691"/>
    </source>
</evidence>
<dbReference type="SUPFAM" id="SSF53335">
    <property type="entry name" value="S-adenosyl-L-methionine-dependent methyltransferases"/>
    <property type="match status" value="1"/>
</dbReference>
<dbReference type="OrthoDB" id="108476at2"/>
<keyword evidence="1 4" id="KW-0489">Methyltransferase</keyword>
<proteinExistence type="predicted"/>
<dbReference type="GO" id="GO:0008168">
    <property type="term" value="F:methyltransferase activity"/>
    <property type="evidence" value="ECO:0007669"/>
    <property type="project" value="UniProtKB-KW"/>
</dbReference>
<name>A0A1M5WI17_9BACT</name>
<dbReference type="GO" id="GO:0032259">
    <property type="term" value="P:methylation"/>
    <property type="evidence" value="ECO:0007669"/>
    <property type="project" value="UniProtKB-KW"/>
</dbReference>
<dbReference type="Proteomes" id="UP000184139">
    <property type="component" value="Unassembled WGS sequence"/>
</dbReference>
<keyword evidence="5" id="KW-1185">Reference proteome</keyword>
<protein>
    <submittedName>
        <fullName evidence="4">Methyltransferase small domain-containing protein</fullName>
    </submittedName>
</protein>
<evidence type="ECO:0000313" key="5">
    <source>
        <dbReference type="Proteomes" id="UP000184139"/>
    </source>
</evidence>
<dbReference type="RefSeq" id="WP_073376149.1">
    <property type="nucleotide sequence ID" value="NZ_FQXS01000013.1"/>
</dbReference>
<dbReference type="AlphaFoldDB" id="A0A1M5WI17"/>
<dbReference type="Pfam" id="PF05175">
    <property type="entry name" value="MTS"/>
    <property type="match status" value="1"/>
</dbReference>
<dbReference type="STRING" id="1121409.SAMN02745124_02298"/>
<dbReference type="InterPro" id="IPR029063">
    <property type="entry name" value="SAM-dependent_MTases_sf"/>
</dbReference>
<dbReference type="CDD" id="cd02440">
    <property type="entry name" value="AdoMet_MTases"/>
    <property type="match status" value="1"/>
</dbReference>
<feature type="domain" description="Methyltransferase small" evidence="3">
    <location>
        <begin position="101"/>
        <end position="155"/>
    </location>
</feature>